<protein>
    <submittedName>
        <fullName evidence="2">Uncharacterized protein</fullName>
    </submittedName>
</protein>
<accession>A0AA38PL57</accession>
<evidence type="ECO:0000313" key="3">
    <source>
        <dbReference type="Proteomes" id="UP001163846"/>
    </source>
</evidence>
<keyword evidence="3" id="KW-1185">Reference proteome</keyword>
<proteinExistence type="predicted"/>
<dbReference type="Proteomes" id="UP001163846">
    <property type="component" value="Unassembled WGS sequence"/>
</dbReference>
<feature type="region of interest" description="Disordered" evidence="1">
    <location>
        <begin position="1"/>
        <end position="20"/>
    </location>
</feature>
<dbReference type="AlphaFoldDB" id="A0AA38PL57"/>
<sequence>MDSHSPNLYKHQYPSTAAGTALRRPHLPRGLAIKRNSSSSLLTCLPSPVRMVGDKSLPPRPISNLRDYMPPAASRSSWSGMPFAQFERRLLHFDKLGDEPDVTELQAFLTSRIEEMNRQRAMLGLAAWKVPVHDILLMRHVCKLWWGEEVKIPEVKKTGIGRDVKYEIDYESMATARELEDILLNQPLFEIGTKGELAEAEEAKKAEEKRVAEHIALIKKSHKRRRALERRERKKSSAFVGFWGNIGHVLGLSIRKSRRDSNGLSVRNRRRTRLIVRVFRPRPTSGTSDIDISSSVAVSNRIAFPLFQP</sequence>
<comment type="caution">
    <text evidence="2">The sequence shown here is derived from an EMBL/GenBank/DDBJ whole genome shotgun (WGS) entry which is preliminary data.</text>
</comment>
<evidence type="ECO:0000256" key="1">
    <source>
        <dbReference type="SAM" id="MobiDB-lite"/>
    </source>
</evidence>
<evidence type="ECO:0000313" key="2">
    <source>
        <dbReference type="EMBL" id="KAJ3844645.1"/>
    </source>
</evidence>
<reference evidence="2" key="1">
    <citation type="submission" date="2022-08" db="EMBL/GenBank/DDBJ databases">
        <authorList>
            <consortium name="DOE Joint Genome Institute"/>
            <person name="Min B."/>
            <person name="Riley R."/>
            <person name="Sierra-Patev S."/>
            <person name="Naranjo-Ortiz M."/>
            <person name="Looney B."/>
            <person name="Konkel Z."/>
            <person name="Slot J.C."/>
            <person name="Sakamoto Y."/>
            <person name="Steenwyk J.L."/>
            <person name="Rokas A."/>
            <person name="Carro J."/>
            <person name="Camarero S."/>
            <person name="Ferreira P."/>
            <person name="Molpeceres G."/>
            <person name="Ruiz-Duenas F.J."/>
            <person name="Serrano A."/>
            <person name="Henrissat B."/>
            <person name="Drula E."/>
            <person name="Hughes K.W."/>
            <person name="Mata J.L."/>
            <person name="Ishikawa N.K."/>
            <person name="Vargas-Isla R."/>
            <person name="Ushijima S."/>
            <person name="Smith C.A."/>
            <person name="Ahrendt S."/>
            <person name="Andreopoulos W."/>
            <person name="He G."/>
            <person name="Labutti K."/>
            <person name="Lipzen A."/>
            <person name="Ng V."/>
            <person name="Sandor L."/>
            <person name="Barry K."/>
            <person name="Martinez A.T."/>
            <person name="Xiao Y."/>
            <person name="Gibbons J.G."/>
            <person name="Terashima K."/>
            <person name="Hibbett D.S."/>
            <person name="Grigoriev I.V."/>
        </authorList>
    </citation>
    <scope>NUCLEOTIDE SEQUENCE</scope>
    <source>
        <strain evidence="2">TFB9207</strain>
    </source>
</reference>
<organism evidence="2 3">
    <name type="scientific">Lentinula raphanica</name>
    <dbReference type="NCBI Taxonomy" id="153919"/>
    <lineage>
        <taxon>Eukaryota</taxon>
        <taxon>Fungi</taxon>
        <taxon>Dikarya</taxon>
        <taxon>Basidiomycota</taxon>
        <taxon>Agaricomycotina</taxon>
        <taxon>Agaricomycetes</taxon>
        <taxon>Agaricomycetidae</taxon>
        <taxon>Agaricales</taxon>
        <taxon>Marasmiineae</taxon>
        <taxon>Omphalotaceae</taxon>
        <taxon>Lentinula</taxon>
    </lineage>
</organism>
<dbReference type="EMBL" id="MU805949">
    <property type="protein sequence ID" value="KAJ3844645.1"/>
    <property type="molecule type" value="Genomic_DNA"/>
</dbReference>
<gene>
    <name evidence="2" type="ORF">F5878DRAFT_655665</name>
</gene>
<name>A0AA38PL57_9AGAR</name>